<feature type="binding site" evidence="8">
    <location>
        <begin position="132"/>
        <end position="134"/>
    </location>
    <ligand>
        <name>FMN</name>
        <dbReference type="ChEBI" id="CHEBI:58210"/>
    </ligand>
</feature>
<sequence length="404" mass="44695">MPFYSKCLHTYLLSQIFLYLGYLCQGNLIIPDNMISNLPDRAPHLRLTREITVGKDNIYSLRDIESAANEKLDAGLRDYLNRGAQNEITLGANREVFNRYRIIPRYMVDVSKRNLTVQLFGETLPAPIGVSPFGRRHLFYKDGDYEVAIGAAKFGTVVGVSSGSSVTIEELAEREPNAMKWFQIFIFSDRNMTKDMAQRAERAGYKALVLTVDHNSGGIRYHDTKSVKVNNSDRANYRPYTGANKGIANDVTWDDVKWLKRQVQIPVVIKGVLTAGDARLAVNSGADAIFVSNHGGRQIDGVPATLEALPEIVSEVGREVDVYLDGGVRNGNDIFKALALGAKVVFVGRPAAWGLVYNGSEGVNTVLDILYKELDNVMAIAGTPTIRSISRSRVRSADDYRKGV</sequence>
<keyword evidence="11" id="KW-1185">Reference proteome</keyword>
<gene>
    <name evidence="10" type="ORF">ONB1V03_LOCUS14858</name>
</gene>
<dbReference type="InterPro" id="IPR008259">
    <property type="entry name" value="FMN_hydac_DH_AS"/>
</dbReference>
<feature type="domain" description="FMN hydroxy acid dehydrogenase" evidence="9">
    <location>
        <begin position="53"/>
        <end position="399"/>
    </location>
</feature>
<feature type="binding site" evidence="8">
    <location>
        <position position="297"/>
    </location>
    <ligand>
        <name>glyoxylate</name>
        <dbReference type="ChEBI" id="CHEBI:36655"/>
    </ligand>
</feature>
<feature type="binding site" evidence="8">
    <location>
        <position position="211"/>
    </location>
    <ligand>
        <name>FMN</name>
        <dbReference type="ChEBI" id="CHEBI:58210"/>
    </ligand>
</feature>
<keyword evidence="8" id="KW-0285">Flavoprotein</keyword>
<comment type="cofactor">
    <cofactor evidence="1">
        <name>FMN</name>
        <dbReference type="ChEBI" id="CHEBI:58210"/>
    </cofactor>
</comment>
<evidence type="ECO:0000256" key="4">
    <source>
        <dbReference type="ARBA" id="ARBA00024042"/>
    </source>
</evidence>
<evidence type="ECO:0000256" key="7">
    <source>
        <dbReference type="PIRSR" id="PIRSR000138-1"/>
    </source>
</evidence>
<dbReference type="EMBL" id="CAJPVJ010014556">
    <property type="protein sequence ID" value="CAG2175421.1"/>
    <property type="molecule type" value="Genomic_DNA"/>
</dbReference>
<reference evidence="10" key="1">
    <citation type="submission" date="2020-11" db="EMBL/GenBank/DDBJ databases">
        <authorList>
            <person name="Tran Van P."/>
        </authorList>
    </citation>
    <scope>NUCLEOTIDE SEQUENCE</scope>
</reference>
<dbReference type="EMBL" id="OC929381">
    <property type="protein sequence ID" value="CAD7658235.1"/>
    <property type="molecule type" value="Genomic_DNA"/>
</dbReference>
<dbReference type="Gene3D" id="3.20.20.70">
    <property type="entry name" value="Aldolase class I"/>
    <property type="match status" value="1"/>
</dbReference>
<dbReference type="PROSITE" id="PS51349">
    <property type="entry name" value="FMN_HYDROXY_ACID_DH_2"/>
    <property type="match status" value="1"/>
</dbReference>
<feature type="binding site" evidence="8">
    <location>
        <begin position="325"/>
        <end position="329"/>
    </location>
    <ligand>
        <name>FMN</name>
        <dbReference type="ChEBI" id="CHEBI:58210"/>
    </ligand>
</feature>
<evidence type="ECO:0000256" key="5">
    <source>
        <dbReference type="ARBA" id="ARBA00029325"/>
    </source>
</evidence>
<feature type="binding site" evidence="8">
    <location>
        <position position="294"/>
    </location>
    <ligand>
        <name>glyoxylate</name>
        <dbReference type="ChEBI" id="CHEBI:36655"/>
    </ligand>
</feature>
<feature type="active site" description="Proton acceptor" evidence="7">
    <location>
        <position position="294"/>
    </location>
</feature>
<evidence type="ECO:0000256" key="8">
    <source>
        <dbReference type="PIRSR" id="PIRSR000138-2"/>
    </source>
</evidence>
<dbReference type="FunFam" id="3.20.20.70:FF:000056">
    <property type="entry name" value="hydroxyacid oxidase 2"/>
    <property type="match status" value="1"/>
</dbReference>
<dbReference type="OrthoDB" id="25826at2759"/>
<dbReference type="GO" id="GO:0010181">
    <property type="term" value="F:FMN binding"/>
    <property type="evidence" value="ECO:0007669"/>
    <property type="project" value="InterPro"/>
</dbReference>
<feature type="binding site" evidence="8">
    <location>
        <position position="79"/>
    </location>
    <ligand>
        <name>glyoxylate</name>
        <dbReference type="ChEBI" id="CHEBI:36655"/>
    </ligand>
</feature>
<feature type="binding site" evidence="8">
    <location>
        <position position="220"/>
    </location>
    <ligand>
        <name>glyoxylate</name>
        <dbReference type="ChEBI" id="CHEBI:36655"/>
    </ligand>
</feature>
<dbReference type="InterPro" id="IPR013785">
    <property type="entry name" value="Aldolase_TIM"/>
</dbReference>
<proteinExistence type="inferred from homology"/>
<evidence type="ECO:0000256" key="2">
    <source>
        <dbReference type="ARBA" id="ARBA00013087"/>
    </source>
</evidence>
<dbReference type="PANTHER" id="PTHR10578">
    <property type="entry name" value="S -2-HYDROXY-ACID OXIDASE-RELATED"/>
    <property type="match status" value="1"/>
</dbReference>
<feature type="binding site" evidence="8">
    <location>
        <position position="292"/>
    </location>
    <ligand>
        <name>FMN</name>
        <dbReference type="ChEBI" id="CHEBI:58210"/>
    </ligand>
</feature>
<dbReference type="CDD" id="cd02809">
    <property type="entry name" value="alpha_hydroxyacid_oxid_FMN"/>
    <property type="match status" value="1"/>
</dbReference>
<organism evidence="10">
    <name type="scientific">Oppiella nova</name>
    <dbReference type="NCBI Taxonomy" id="334625"/>
    <lineage>
        <taxon>Eukaryota</taxon>
        <taxon>Metazoa</taxon>
        <taxon>Ecdysozoa</taxon>
        <taxon>Arthropoda</taxon>
        <taxon>Chelicerata</taxon>
        <taxon>Arachnida</taxon>
        <taxon>Acari</taxon>
        <taxon>Acariformes</taxon>
        <taxon>Sarcoptiformes</taxon>
        <taxon>Oribatida</taxon>
        <taxon>Brachypylina</taxon>
        <taxon>Oppioidea</taxon>
        <taxon>Oppiidae</taxon>
        <taxon>Oppiella</taxon>
    </lineage>
</organism>
<dbReference type="PROSITE" id="PS00557">
    <property type="entry name" value="FMN_HYDROXY_ACID_DH_1"/>
    <property type="match status" value="1"/>
</dbReference>
<feature type="binding site" evidence="8">
    <location>
        <position position="183"/>
    </location>
    <ligand>
        <name>FMN</name>
        <dbReference type="ChEBI" id="CHEBI:58210"/>
    </ligand>
</feature>
<dbReference type="GO" id="GO:0003973">
    <property type="term" value="F:(S)-2-hydroxy-acid oxidase activity"/>
    <property type="evidence" value="ECO:0007669"/>
    <property type="project" value="UniProtKB-EC"/>
</dbReference>
<dbReference type="AlphaFoldDB" id="A0A7R9QV25"/>
<evidence type="ECO:0000256" key="1">
    <source>
        <dbReference type="ARBA" id="ARBA00001917"/>
    </source>
</evidence>
<dbReference type="GO" id="GO:0005777">
    <property type="term" value="C:peroxisome"/>
    <property type="evidence" value="ECO:0007669"/>
    <property type="project" value="UniProtKB-ARBA"/>
</dbReference>
<dbReference type="InterPro" id="IPR012133">
    <property type="entry name" value="Alpha-hydoxy_acid_DH_FMN"/>
</dbReference>
<dbReference type="SUPFAM" id="SSF51395">
    <property type="entry name" value="FMN-linked oxidoreductases"/>
    <property type="match status" value="1"/>
</dbReference>
<dbReference type="Proteomes" id="UP000728032">
    <property type="component" value="Unassembled WGS sequence"/>
</dbReference>
<dbReference type="EC" id="1.1.3.15" evidence="2"/>
<feature type="binding site" evidence="8">
    <location>
        <position position="270"/>
    </location>
    <ligand>
        <name>FMN</name>
        <dbReference type="ChEBI" id="CHEBI:58210"/>
    </ligand>
</feature>
<dbReference type="PIRSF" id="PIRSF000138">
    <property type="entry name" value="Al-hdrx_acd_dh"/>
    <property type="match status" value="1"/>
</dbReference>
<name>A0A7R9QV25_9ACAR</name>
<evidence type="ECO:0000313" key="11">
    <source>
        <dbReference type="Proteomes" id="UP000728032"/>
    </source>
</evidence>
<comment type="similarity">
    <text evidence="4">Belongs to the FMN-dependent alpha-hydroxy acid dehydrogenase family.</text>
</comment>
<dbReference type="Pfam" id="PF01070">
    <property type="entry name" value="FMN_dh"/>
    <property type="match status" value="1"/>
</dbReference>
<feature type="binding site" evidence="8">
    <location>
        <begin position="348"/>
        <end position="349"/>
    </location>
    <ligand>
        <name>FMN</name>
        <dbReference type="ChEBI" id="CHEBI:58210"/>
    </ligand>
</feature>
<dbReference type="InterPro" id="IPR037396">
    <property type="entry name" value="FMN_HAD"/>
</dbReference>
<evidence type="ECO:0000259" key="9">
    <source>
        <dbReference type="PROSITE" id="PS51349"/>
    </source>
</evidence>
<feature type="binding site" evidence="8">
    <location>
        <position position="161"/>
    </location>
    <ligand>
        <name>FMN</name>
        <dbReference type="ChEBI" id="CHEBI:58210"/>
    </ligand>
</feature>
<protein>
    <recommendedName>
        <fullName evidence="2">(S)-2-hydroxy-acid oxidase</fullName>
        <ecNumber evidence="2">1.1.3.15</ecNumber>
    </recommendedName>
</protein>
<comment type="catalytic activity">
    <reaction evidence="5">
        <text>a (2S)-2-hydroxycarboxylate + O2 = a 2-oxocarboxylate + H2O2</text>
        <dbReference type="Rhea" id="RHEA:16789"/>
        <dbReference type="ChEBI" id="CHEBI:15379"/>
        <dbReference type="ChEBI" id="CHEBI:16240"/>
        <dbReference type="ChEBI" id="CHEBI:35179"/>
        <dbReference type="ChEBI" id="CHEBI:58123"/>
        <dbReference type="EC" id="1.1.3.15"/>
    </reaction>
    <physiologicalReaction direction="left-to-right" evidence="5">
        <dbReference type="Rhea" id="RHEA:16790"/>
    </physiologicalReaction>
</comment>
<evidence type="ECO:0000313" key="10">
    <source>
        <dbReference type="EMBL" id="CAD7658235.1"/>
    </source>
</evidence>
<dbReference type="PANTHER" id="PTHR10578:SF143">
    <property type="entry name" value="FMN-DEPENDENT ALPHA-HYDROXY ACID DEHYDROGENASE PB1A11.03"/>
    <property type="match status" value="1"/>
</dbReference>
<keyword evidence="8" id="KW-0288">FMN</keyword>
<keyword evidence="3" id="KW-0560">Oxidoreductase</keyword>
<evidence type="ECO:0000256" key="6">
    <source>
        <dbReference type="ARBA" id="ARBA00029327"/>
    </source>
</evidence>
<accession>A0A7R9QV25</accession>
<evidence type="ECO:0000256" key="3">
    <source>
        <dbReference type="ARBA" id="ARBA00023002"/>
    </source>
</evidence>
<dbReference type="InterPro" id="IPR000262">
    <property type="entry name" value="FMN-dep_DH"/>
</dbReference>
<comment type="catalytic activity">
    <reaction evidence="6">
        <text>2-hydroxyoctanoate + O2 = 2-oxooctanoate + H2O2</text>
        <dbReference type="Rhea" id="RHEA:67940"/>
        <dbReference type="ChEBI" id="CHEBI:15379"/>
        <dbReference type="ChEBI" id="CHEBI:16240"/>
        <dbReference type="ChEBI" id="CHEBI:133514"/>
        <dbReference type="ChEBI" id="CHEBI:176689"/>
    </reaction>
    <physiologicalReaction direction="left-to-right" evidence="6">
        <dbReference type="Rhea" id="RHEA:67941"/>
    </physiologicalReaction>
</comment>